<gene>
    <name evidence="2" type="ORF">OCU04_002058</name>
</gene>
<keyword evidence="3" id="KW-1185">Reference proteome</keyword>
<proteinExistence type="predicted"/>
<evidence type="ECO:0000313" key="2">
    <source>
        <dbReference type="EMBL" id="KAJ8071742.1"/>
    </source>
</evidence>
<dbReference type="InterPro" id="IPR011333">
    <property type="entry name" value="SKP1/BTB/POZ_sf"/>
</dbReference>
<feature type="region of interest" description="Disordered" evidence="1">
    <location>
        <begin position="183"/>
        <end position="206"/>
    </location>
</feature>
<comment type="caution">
    <text evidence="2">The sequence shown here is derived from an EMBL/GenBank/DDBJ whole genome shotgun (WGS) entry which is preliminary data.</text>
</comment>
<dbReference type="Proteomes" id="UP001152300">
    <property type="component" value="Unassembled WGS sequence"/>
</dbReference>
<dbReference type="OrthoDB" id="6359816at2759"/>
<dbReference type="EMBL" id="JAPEIS010000001">
    <property type="protein sequence ID" value="KAJ8071742.1"/>
    <property type="molecule type" value="Genomic_DNA"/>
</dbReference>
<evidence type="ECO:0000313" key="3">
    <source>
        <dbReference type="Proteomes" id="UP001152300"/>
    </source>
</evidence>
<accession>A0A9X0AZD1</accession>
<protein>
    <submittedName>
        <fullName evidence="2">Uncharacterized protein</fullName>
    </submittedName>
</protein>
<name>A0A9X0AZD1_9HELO</name>
<dbReference type="AlphaFoldDB" id="A0A9X0AZD1"/>
<organism evidence="2 3">
    <name type="scientific">Sclerotinia nivalis</name>
    <dbReference type="NCBI Taxonomy" id="352851"/>
    <lineage>
        <taxon>Eukaryota</taxon>
        <taxon>Fungi</taxon>
        <taxon>Dikarya</taxon>
        <taxon>Ascomycota</taxon>
        <taxon>Pezizomycotina</taxon>
        <taxon>Leotiomycetes</taxon>
        <taxon>Helotiales</taxon>
        <taxon>Sclerotiniaceae</taxon>
        <taxon>Sclerotinia</taxon>
    </lineage>
</organism>
<evidence type="ECO:0000256" key="1">
    <source>
        <dbReference type="SAM" id="MobiDB-lite"/>
    </source>
</evidence>
<sequence>MGNRMDLPEDKPYIFEAFVNWMYAKQVGNLPKRIPDIYTEDNHDVPTIGLYIFADKYQSEQLMNFAMDSFQDSLQNGGDFVVFKEAELIFDFTKSRHDYPLRRFAVAVMAHGILAGVKYSSYPAFVEVFRRVDDILLETIHRVRYIESTLMGYKPNPRCRVRYPGWNDIYDGLGICEYHQHRSDKSCDSLPNYPGGKDGFPSEDDE</sequence>
<dbReference type="Gene3D" id="3.30.710.10">
    <property type="entry name" value="Potassium Channel Kv1.1, Chain A"/>
    <property type="match status" value="1"/>
</dbReference>
<reference evidence="2" key="1">
    <citation type="submission" date="2022-11" db="EMBL/GenBank/DDBJ databases">
        <title>Genome Resource of Sclerotinia nivalis Strain SnTB1, a Plant Pathogen Isolated from American Ginseng.</title>
        <authorList>
            <person name="Fan S."/>
        </authorList>
    </citation>
    <scope>NUCLEOTIDE SEQUENCE</scope>
    <source>
        <strain evidence="2">SnTB1</strain>
    </source>
</reference>